<dbReference type="AlphaFoldDB" id="A0A955LWE5"/>
<organism evidence="1 2">
    <name type="scientific">candidate division WWE3 bacterium</name>
    <dbReference type="NCBI Taxonomy" id="2053526"/>
    <lineage>
        <taxon>Bacteria</taxon>
        <taxon>Katanobacteria</taxon>
    </lineage>
</organism>
<dbReference type="Proteomes" id="UP000699691">
    <property type="component" value="Unassembled WGS sequence"/>
</dbReference>
<evidence type="ECO:0000313" key="2">
    <source>
        <dbReference type="Proteomes" id="UP000699691"/>
    </source>
</evidence>
<name>A0A955LWE5_UNCKA</name>
<dbReference type="EMBL" id="JAGQKY010000182">
    <property type="protein sequence ID" value="MCA9397891.1"/>
    <property type="molecule type" value="Genomic_DNA"/>
</dbReference>
<protein>
    <submittedName>
        <fullName evidence="1">Uncharacterized protein</fullName>
    </submittedName>
</protein>
<sequence>WELISDPNAYLTSDGVHITLLDFLKIRARHFNDQGYYCSGVACIEESYFGGDYSPFLDSSTSPIVCGIAAVVSGGGASGCILVGWYDTFSNCFESDPGTCIGDFVIDEIAGRTFSLIFTPAAQGFARSLGRELTSDAAVDLFGTATNNGGIGNALTVAVGGTDTVNAPPLCEFSTCASRILDYFANNP</sequence>
<feature type="non-terminal residue" evidence="1">
    <location>
        <position position="1"/>
    </location>
</feature>
<gene>
    <name evidence="1" type="ORF">KC573_03600</name>
</gene>
<accession>A0A955LWE5</accession>
<proteinExistence type="predicted"/>
<evidence type="ECO:0000313" key="1">
    <source>
        <dbReference type="EMBL" id="MCA9397891.1"/>
    </source>
</evidence>
<comment type="caution">
    <text evidence="1">The sequence shown here is derived from an EMBL/GenBank/DDBJ whole genome shotgun (WGS) entry which is preliminary data.</text>
</comment>
<reference evidence="1" key="2">
    <citation type="journal article" date="2021" name="Microbiome">
        <title>Successional dynamics and alternative stable states in a saline activated sludge microbial community over 9 years.</title>
        <authorList>
            <person name="Wang Y."/>
            <person name="Ye J."/>
            <person name="Ju F."/>
            <person name="Liu L."/>
            <person name="Boyd J.A."/>
            <person name="Deng Y."/>
            <person name="Parks D.H."/>
            <person name="Jiang X."/>
            <person name="Yin X."/>
            <person name="Woodcroft B.J."/>
            <person name="Tyson G.W."/>
            <person name="Hugenholtz P."/>
            <person name="Polz M.F."/>
            <person name="Zhang T."/>
        </authorList>
    </citation>
    <scope>NUCLEOTIDE SEQUENCE</scope>
    <source>
        <strain evidence="1">HKST-UBA02</strain>
    </source>
</reference>
<reference evidence="1" key="1">
    <citation type="submission" date="2020-04" db="EMBL/GenBank/DDBJ databases">
        <authorList>
            <person name="Zhang T."/>
        </authorList>
    </citation>
    <scope>NUCLEOTIDE SEQUENCE</scope>
    <source>
        <strain evidence="1">HKST-UBA02</strain>
    </source>
</reference>